<dbReference type="Proteomes" id="UP001642484">
    <property type="component" value="Unassembled WGS sequence"/>
</dbReference>
<keyword evidence="1" id="KW-0472">Membrane</keyword>
<keyword evidence="3" id="KW-1185">Reference proteome</keyword>
<evidence type="ECO:0000313" key="3">
    <source>
        <dbReference type="Proteomes" id="UP001642484"/>
    </source>
</evidence>
<name>A0ABP0NES7_9DINO</name>
<protein>
    <submittedName>
        <fullName evidence="2">Uncharacterized protein</fullName>
    </submittedName>
</protein>
<organism evidence="2 3">
    <name type="scientific">Durusdinium trenchii</name>
    <dbReference type="NCBI Taxonomy" id="1381693"/>
    <lineage>
        <taxon>Eukaryota</taxon>
        <taxon>Sar</taxon>
        <taxon>Alveolata</taxon>
        <taxon>Dinophyceae</taxon>
        <taxon>Suessiales</taxon>
        <taxon>Symbiodiniaceae</taxon>
        <taxon>Durusdinium</taxon>
    </lineage>
</organism>
<evidence type="ECO:0000313" key="2">
    <source>
        <dbReference type="EMBL" id="CAK9060830.1"/>
    </source>
</evidence>
<gene>
    <name evidence="2" type="ORF">CCMP2556_LOCUS29932</name>
</gene>
<reference evidence="2 3" key="1">
    <citation type="submission" date="2024-02" db="EMBL/GenBank/DDBJ databases">
        <authorList>
            <person name="Chen Y."/>
            <person name="Shah S."/>
            <person name="Dougan E. K."/>
            <person name="Thang M."/>
            <person name="Chan C."/>
        </authorList>
    </citation>
    <scope>NUCLEOTIDE SEQUENCE [LARGE SCALE GENOMIC DNA]</scope>
</reference>
<comment type="caution">
    <text evidence="2">The sequence shown here is derived from an EMBL/GenBank/DDBJ whole genome shotgun (WGS) entry which is preliminary data.</text>
</comment>
<feature type="transmembrane region" description="Helical" evidence="1">
    <location>
        <begin position="133"/>
        <end position="154"/>
    </location>
</feature>
<keyword evidence="1" id="KW-0812">Transmembrane</keyword>
<keyword evidence="1" id="KW-1133">Transmembrane helix</keyword>
<proteinExistence type="predicted"/>
<dbReference type="EMBL" id="CAXAMN010021562">
    <property type="protein sequence ID" value="CAK9060830.1"/>
    <property type="molecule type" value="Genomic_DNA"/>
</dbReference>
<sequence>MSPRDTVDLCIPRLDSIDLKIAGMPLMWKVINAVCILLPKILVWKLTVQTGITFLMETASISDLVVNSIALTFILSIDEMICETLTSQSTLSMLSRCKDYPLFDIEAATMSDDELLTRYGGAKLEEGVRCRDLLAILFPTRLVCVIIITIYFVWSYYRIHCQQDGATFWPNPLRTPTTAAFSIFNALFPDLFPIHVVDEPSWEMPEK</sequence>
<accession>A0ABP0NES7</accession>
<evidence type="ECO:0000256" key="1">
    <source>
        <dbReference type="SAM" id="Phobius"/>
    </source>
</evidence>